<dbReference type="RefSeq" id="WP_311361301.1">
    <property type="nucleotide sequence ID" value="NZ_JAVRIE010000002.1"/>
</dbReference>
<dbReference type="AlphaFoldDB" id="A0AAW8R1C7"/>
<gene>
    <name evidence="2" type="ORF">RM544_08330</name>
</gene>
<organism evidence="2 3">
    <name type="scientific">Brumicola blandensis</name>
    <dbReference type="NCBI Taxonomy" id="3075611"/>
    <lineage>
        <taxon>Bacteria</taxon>
        <taxon>Pseudomonadati</taxon>
        <taxon>Pseudomonadota</taxon>
        <taxon>Gammaproteobacteria</taxon>
        <taxon>Alteromonadales</taxon>
        <taxon>Alteromonadaceae</taxon>
        <taxon>Brumicola</taxon>
    </lineage>
</organism>
<evidence type="ECO:0000313" key="2">
    <source>
        <dbReference type="EMBL" id="MDT0582544.1"/>
    </source>
</evidence>
<keyword evidence="1" id="KW-1133">Transmembrane helix</keyword>
<dbReference type="PANTHER" id="PTHR38602:SF1">
    <property type="entry name" value="INNER MEMBRANE PROTEIN"/>
    <property type="match status" value="1"/>
</dbReference>
<keyword evidence="1" id="KW-0812">Transmembrane</keyword>
<proteinExistence type="predicted"/>
<dbReference type="Proteomes" id="UP001249020">
    <property type="component" value="Unassembled WGS sequence"/>
</dbReference>
<keyword evidence="1" id="KW-0472">Membrane</keyword>
<protein>
    <submittedName>
        <fullName evidence="2">DUF2065 domain-containing protein</fullName>
    </submittedName>
</protein>
<sequence>MGEAFLLAICIVFIIEGLMPLLIPDKWKQFLMQMALQPSESLRRIGGVMVVIGVVSAYFLINRI</sequence>
<evidence type="ECO:0000313" key="3">
    <source>
        <dbReference type="Proteomes" id="UP001249020"/>
    </source>
</evidence>
<dbReference type="PANTHER" id="PTHR38602">
    <property type="entry name" value="INNER MEMBRANE PROTEIN-RELATED"/>
    <property type="match status" value="1"/>
</dbReference>
<dbReference type="Pfam" id="PF09838">
    <property type="entry name" value="DUF2065"/>
    <property type="match status" value="1"/>
</dbReference>
<feature type="transmembrane region" description="Helical" evidence="1">
    <location>
        <begin position="6"/>
        <end position="23"/>
    </location>
</feature>
<keyword evidence="3" id="KW-1185">Reference proteome</keyword>
<feature type="transmembrane region" description="Helical" evidence="1">
    <location>
        <begin position="44"/>
        <end position="61"/>
    </location>
</feature>
<accession>A0AAW8R1C7</accession>
<name>A0AAW8R1C7_9ALTE</name>
<dbReference type="InterPro" id="IPR019201">
    <property type="entry name" value="DUF2065"/>
</dbReference>
<comment type="caution">
    <text evidence="2">The sequence shown here is derived from an EMBL/GenBank/DDBJ whole genome shotgun (WGS) entry which is preliminary data.</text>
</comment>
<reference evidence="2 3" key="1">
    <citation type="submission" date="2023-09" db="EMBL/GenBank/DDBJ databases">
        <authorList>
            <person name="Rey-Velasco X."/>
        </authorList>
    </citation>
    <scope>NUCLEOTIDE SEQUENCE [LARGE SCALE GENOMIC DNA]</scope>
    <source>
        <strain evidence="2 3">W409</strain>
    </source>
</reference>
<evidence type="ECO:0000256" key="1">
    <source>
        <dbReference type="SAM" id="Phobius"/>
    </source>
</evidence>
<dbReference type="EMBL" id="JAVRIE010000002">
    <property type="protein sequence ID" value="MDT0582544.1"/>
    <property type="molecule type" value="Genomic_DNA"/>
</dbReference>